<dbReference type="FunCoup" id="A0A672IVV2">
    <property type="interactions" value="2"/>
</dbReference>
<dbReference type="InParanoid" id="A0A672IVV2"/>
<feature type="chain" id="PRO_5025446255" description="Secreted protein" evidence="1">
    <location>
        <begin position="24"/>
        <end position="99"/>
    </location>
</feature>
<sequence length="99" mass="10967">MPVRMPSLLMVLMVAALSAEVYTRSCQRTSLYAHDPSILRVLDGGRQAPAPPSARRALRSAGGILSKASWWKLIFPLFIGKRQDVSTYNVNSFGLRYGK</sequence>
<dbReference type="OMA" id="GWWIAKM"/>
<feature type="signal peptide" evidence="1">
    <location>
        <begin position="1"/>
        <end position="23"/>
    </location>
</feature>
<keyword evidence="3" id="KW-1185">Reference proteome</keyword>
<accession>A0A672IVV2</accession>
<organism evidence="2 3">
    <name type="scientific">Salarias fasciatus</name>
    <name type="common">Jewelled blenny</name>
    <name type="synonym">Blennius fasciatus</name>
    <dbReference type="NCBI Taxonomy" id="181472"/>
    <lineage>
        <taxon>Eukaryota</taxon>
        <taxon>Metazoa</taxon>
        <taxon>Chordata</taxon>
        <taxon>Craniata</taxon>
        <taxon>Vertebrata</taxon>
        <taxon>Euteleostomi</taxon>
        <taxon>Actinopterygii</taxon>
        <taxon>Neopterygii</taxon>
        <taxon>Teleostei</taxon>
        <taxon>Neoteleostei</taxon>
        <taxon>Acanthomorphata</taxon>
        <taxon>Ovalentaria</taxon>
        <taxon>Blenniimorphae</taxon>
        <taxon>Blenniiformes</taxon>
        <taxon>Blennioidei</taxon>
        <taxon>Blenniidae</taxon>
        <taxon>Salariinae</taxon>
        <taxon>Salarias</taxon>
    </lineage>
</organism>
<protein>
    <recommendedName>
        <fullName evidence="4">Secreted protein</fullName>
    </recommendedName>
</protein>
<dbReference type="Ensembl" id="ENSSFAT00005046794.1">
    <property type="protein sequence ID" value="ENSSFAP00005045219.1"/>
    <property type="gene ID" value="ENSSFAG00005022161.1"/>
</dbReference>
<evidence type="ECO:0000313" key="2">
    <source>
        <dbReference type="Ensembl" id="ENSSFAP00005045219.1"/>
    </source>
</evidence>
<proteinExistence type="predicted"/>
<evidence type="ECO:0000256" key="1">
    <source>
        <dbReference type="SAM" id="SignalP"/>
    </source>
</evidence>
<reference evidence="2" key="1">
    <citation type="submission" date="2019-06" db="EMBL/GenBank/DDBJ databases">
        <authorList>
            <consortium name="Wellcome Sanger Institute Data Sharing"/>
        </authorList>
    </citation>
    <scope>NUCLEOTIDE SEQUENCE [LARGE SCALE GENOMIC DNA]</scope>
</reference>
<evidence type="ECO:0000313" key="3">
    <source>
        <dbReference type="Proteomes" id="UP000472267"/>
    </source>
</evidence>
<name>A0A672IVV2_SALFA</name>
<dbReference type="Proteomes" id="UP000472267">
    <property type="component" value="Chromosome 5"/>
</dbReference>
<reference evidence="2" key="2">
    <citation type="submission" date="2025-08" db="UniProtKB">
        <authorList>
            <consortium name="Ensembl"/>
        </authorList>
    </citation>
    <scope>IDENTIFICATION</scope>
</reference>
<keyword evidence="1" id="KW-0732">Signal</keyword>
<dbReference type="AlphaFoldDB" id="A0A672IVV2"/>
<evidence type="ECO:0008006" key="4">
    <source>
        <dbReference type="Google" id="ProtNLM"/>
    </source>
</evidence>
<reference evidence="2" key="3">
    <citation type="submission" date="2025-09" db="UniProtKB">
        <authorList>
            <consortium name="Ensembl"/>
        </authorList>
    </citation>
    <scope>IDENTIFICATION</scope>
</reference>